<evidence type="ECO:0000313" key="2">
    <source>
        <dbReference type="Proteomes" id="UP000291343"/>
    </source>
</evidence>
<name>A0A482X4K4_LAOST</name>
<dbReference type="SMR" id="A0A482X4K4"/>
<dbReference type="OrthoDB" id="6635568at2759"/>
<protein>
    <submittedName>
        <fullName evidence="1">Uncharacterized protein</fullName>
    </submittedName>
</protein>
<dbReference type="InParanoid" id="A0A482X4K4"/>
<dbReference type="EMBL" id="QKKF02017798">
    <property type="protein sequence ID" value="RZF40717.1"/>
    <property type="molecule type" value="Genomic_DNA"/>
</dbReference>
<evidence type="ECO:0000313" key="1">
    <source>
        <dbReference type="EMBL" id="RZF40717.1"/>
    </source>
</evidence>
<gene>
    <name evidence="1" type="ORF">LSTR_LSTR008666</name>
</gene>
<organism evidence="1 2">
    <name type="scientific">Laodelphax striatellus</name>
    <name type="common">Small brown planthopper</name>
    <name type="synonym">Delphax striatella</name>
    <dbReference type="NCBI Taxonomy" id="195883"/>
    <lineage>
        <taxon>Eukaryota</taxon>
        <taxon>Metazoa</taxon>
        <taxon>Ecdysozoa</taxon>
        <taxon>Arthropoda</taxon>
        <taxon>Hexapoda</taxon>
        <taxon>Insecta</taxon>
        <taxon>Pterygota</taxon>
        <taxon>Neoptera</taxon>
        <taxon>Paraneoptera</taxon>
        <taxon>Hemiptera</taxon>
        <taxon>Auchenorrhyncha</taxon>
        <taxon>Fulgoroidea</taxon>
        <taxon>Delphacidae</taxon>
        <taxon>Criomorphinae</taxon>
        <taxon>Laodelphax</taxon>
    </lineage>
</organism>
<proteinExistence type="predicted"/>
<sequence length="205" mass="23916">MSDTNNIGLQGDITLDFDNADKARERRKRRSTIFEKSRTLANSASFNNSNAMEVDSLDKDWEKRYMEDMKKEINDWKCITKSLKDEFDSLTKKMKNRESLTNLVPSQILSEKDKEFLKGSEIYGTYFKKLDSVIGSFAVAEKLQKRTDTVISRSVERLESNFNAKLKKLWEQANYDLNFNYLIIENGNVENLPYPEPFLQDFSCI</sequence>
<comment type="caution">
    <text evidence="1">The sequence shown here is derived from an EMBL/GenBank/DDBJ whole genome shotgun (WGS) entry which is preliminary data.</text>
</comment>
<accession>A0A482X4K4</accession>
<keyword evidence="2" id="KW-1185">Reference proteome</keyword>
<dbReference type="AlphaFoldDB" id="A0A482X4K4"/>
<dbReference type="Proteomes" id="UP000291343">
    <property type="component" value="Unassembled WGS sequence"/>
</dbReference>
<reference evidence="1 2" key="1">
    <citation type="journal article" date="2017" name="Gigascience">
        <title>Genome sequence of the small brown planthopper, Laodelphax striatellus.</title>
        <authorList>
            <person name="Zhu J."/>
            <person name="Jiang F."/>
            <person name="Wang X."/>
            <person name="Yang P."/>
            <person name="Bao Y."/>
            <person name="Zhao W."/>
            <person name="Wang W."/>
            <person name="Lu H."/>
            <person name="Wang Q."/>
            <person name="Cui N."/>
            <person name="Li J."/>
            <person name="Chen X."/>
            <person name="Luo L."/>
            <person name="Yu J."/>
            <person name="Kang L."/>
            <person name="Cui F."/>
        </authorList>
    </citation>
    <scope>NUCLEOTIDE SEQUENCE [LARGE SCALE GENOMIC DNA]</scope>
    <source>
        <strain evidence="1">Lst14</strain>
    </source>
</reference>